<keyword evidence="2" id="KW-0812">Transmembrane</keyword>
<proteinExistence type="predicted"/>
<evidence type="ECO:0000256" key="1">
    <source>
        <dbReference type="SAM" id="MobiDB-lite"/>
    </source>
</evidence>
<dbReference type="PANTHER" id="PTHR30093">
    <property type="entry name" value="GENERAL SECRETION PATHWAY PROTEIN G"/>
    <property type="match status" value="1"/>
</dbReference>
<feature type="region of interest" description="Disordered" evidence="1">
    <location>
        <begin position="237"/>
        <end position="258"/>
    </location>
</feature>
<dbReference type="Pfam" id="PF07963">
    <property type="entry name" value="N_methyl"/>
    <property type="match status" value="1"/>
</dbReference>
<gene>
    <name evidence="3" type="ORF">SMSP2_01856</name>
</gene>
<name>A0A1Q2MGT5_9BACT</name>
<keyword evidence="2" id="KW-0472">Membrane</keyword>
<evidence type="ECO:0000313" key="3">
    <source>
        <dbReference type="EMBL" id="AQQ71482.1"/>
    </source>
</evidence>
<dbReference type="AlphaFoldDB" id="A0A1Q2MGT5"/>
<feature type="transmembrane region" description="Helical" evidence="2">
    <location>
        <begin position="12"/>
        <end position="32"/>
    </location>
</feature>
<sequence>MILKRKKAFTLIELLVVISIIALLMAIIMPALNKARAQARKVVCGSNFRQLGSVYHMYANDHRQWIPRFVPKSQQDKTFTLGKEVSNVLPYALSDPMYQLLRNSYKLKPEFLVCPTKIKSRGTDVTYFRKDGEIELGDPEGGYWMPYRWIGIARLNGLVNMTNTIPKTVEESAARIDDPSWKLLAADENVVWNMNLEFHRTRLAHRGRGGLPEGANRLHVDGSVNWVNTSMMAADDKPLDTADGYPTGVDPSKSPPRYDHRGDYTRMYYW</sequence>
<dbReference type="EMBL" id="CP019646">
    <property type="protein sequence ID" value="AQQ71482.1"/>
    <property type="molecule type" value="Genomic_DNA"/>
</dbReference>
<dbReference type="SUPFAM" id="SSF54523">
    <property type="entry name" value="Pili subunits"/>
    <property type="match status" value="1"/>
</dbReference>
<dbReference type="Gene3D" id="3.30.700.10">
    <property type="entry name" value="Glycoprotein, Type 4 Pilin"/>
    <property type="match status" value="1"/>
</dbReference>
<keyword evidence="4" id="KW-1185">Reference proteome</keyword>
<dbReference type="InterPro" id="IPR045584">
    <property type="entry name" value="Pilin-like"/>
</dbReference>
<protein>
    <submittedName>
        <fullName evidence="3">Type II secretion system protein G</fullName>
    </submittedName>
</protein>
<evidence type="ECO:0000313" key="4">
    <source>
        <dbReference type="Proteomes" id="UP000188181"/>
    </source>
</evidence>
<organism evidence="3 4">
    <name type="scientific">Limihaloglobus sulfuriphilus</name>
    <dbReference type="NCBI Taxonomy" id="1851148"/>
    <lineage>
        <taxon>Bacteria</taxon>
        <taxon>Pseudomonadati</taxon>
        <taxon>Planctomycetota</taxon>
        <taxon>Phycisphaerae</taxon>
        <taxon>Sedimentisphaerales</taxon>
        <taxon>Sedimentisphaeraceae</taxon>
        <taxon>Limihaloglobus</taxon>
    </lineage>
</organism>
<dbReference type="InterPro" id="IPR012902">
    <property type="entry name" value="N_methyl_site"/>
</dbReference>
<evidence type="ECO:0000256" key="2">
    <source>
        <dbReference type="SAM" id="Phobius"/>
    </source>
</evidence>
<dbReference type="RefSeq" id="WP_146683652.1">
    <property type="nucleotide sequence ID" value="NZ_CP019646.1"/>
</dbReference>
<dbReference type="Proteomes" id="UP000188181">
    <property type="component" value="Chromosome"/>
</dbReference>
<dbReference type="OrthoDB" id="279149at2"/>
<accession>A0A1Q2MGT5</accession>
<dbReference type="PANTHER" id="PTHR30093:SF2">
    <property type="entry name" value="TYPE II SECRETION SYSTEM PROTEIN H"/>
    <property type="match status" value="1"/>
</dbReference>
<dbReference type="NCBIfam" id="TIGR02532">
    <property type="entry name" value="IV_pilin_GFxxxE"/>
    <property type="match status" value="1"/>
</dbReference>
<dbReference type="STRING" id="1851148.SMSP2_01856"/>
<reference evidence="4" key="1">
    <citation type="submission" date="2017-02" db="EMBL/GenBank/DDBJ databases">
        <title>Comparative genomics and description of representatives of a novel lineage of planctomycetes thriving in anoxic sediments.</title>
        <authorList>
            <person name="Spring S."/>
            <person name="Bunk B."/>
            <person name="Sproer C."/>
        </authorList>
    </citation>
    <scope>NUCLEOTIDE SEQUENCE [LARGE SCALE GENOMIC DNA]</scope>
    <source>
        <strain evidence="4">SM-Chi-D1</strain>
    </source>
</reference>
<dbReference type="KEGG" id="pbas:SMSP2_01856"/>
<keyword evidence="2" id="KW-1133">Transmembrane helix</keyword>